<evidence type="ECO:0000313" key="9">
    <source>
        <dbReference type="EMBL" id="MDE4167750.1"/>
    </source>
</evidence>
<dbReference type="Proteomes" id="UP000092565">
    <property type="component" value="Chromosome"/>
</dbReference>
<sequence length="127" mass="13118">MDFSTPKKRETGEPILPMINVVFLLLIFFLLSSQIAPRAPFAVVPPKLESGDPSAPEAVLFMAADGRLHFAGAQDEGAIAAVTAQAGQIGVLTLRADAEVPAHEVAALIARLRAAGIASVTLTGTGS</sequence>
<name>A0A1B0ZPF7_9RHOB</name>
<dbReference type="EMBL" id="CP015124">
    <property type="protein sequence ID" value="ANP35988.1"/>
    <property type="molecule type" value="Genomic_DNA"/>
</dbReference>
<evidence type="ECO:0000313" key="10">
    <source>
        <dbReference type="Proteomes" id="UP000092565"/>
    </source>
</evidence>
<organism evidence="8 10">
    <name type="scientific">Phaeobacter gallaeciensis</name>
    <dbReference type="NCBI Taxonomy" id="60890"/>
    <lineage>
        <taxon>Bacteria</taxon>
        <taxon>Pseudomonadati</taxon>
        <taxon>Pseudomonadota</taxon>
        <taxon>Alphaproteobacteria</taxon>
        <taxon>Rhodobacterales</taxon>
        <taxon>Roseobacteraceae</taxon>
        <taxon>Phaeobacter</taxon>
    </lineage>
</organism>
<evidence type="ECO:0000256" key="1">
    <source>
        <dbReference type="ARBA" id="ARBA00004162"/>
    </source>
</evidence>
<dbReference type="RefSeq" id="WP_065271033.1">
    <property type="nucleotide sequence ID" value="NZ_CP015124.1"/>
</dbReference>
<evidence type="ECO:0000256" key="4">
    <source>
        <dbReference type="ARBA" id="ARBA00022692"/>
    </source>
</evidence>
<reference evidence="9 11" key="2">
    <citation type="submission" date="2023-02" db="EMBL/GenBank/DDBJ databases">
        <title>Population genomics of bacteria associated with diatom.</title>
        <authorList>
            <person name="Xie J."/>
            <person name="Wang H."/>
        </authorList>
    </citation>
    <scope>NUCLEOTIDE SEQUENCE [LARGE SCALE GENOMIC DNA]</scope>
    <source>
        <strain evidence="9 11">PT47_8</strain>
    </source>
</reference>
<keyword evidence="7" id="KW-0653">Protein transport</keyword>
<keyword evidence="4 7" id="KW-0812">Transmembrane</keyword>
<dbReference type="OrthoDB" id="8479787at2"/>
<dbReference type="GO" id="GO:0022857">
    <property type="term" value="F:transmembrane transporter activity"/>
    <property type="evidence" value="ECO:0007669"/>
    <property type="project" value="InterPro"/>
</dbReference>
<dbReference type="GO" id="GO:0015031">
    <property type="term" value="P:protein transport"/>
    <property type="evidence" value="ECO:0007669"/>
    <property type="project" value="UniProtKB-KW"/>
</dbReference>
<dbReference type="InterPro" id="IPR003400">
    <property type="entry name" value="ExbD"/>
</dbReference>
<keyword evidence="5" id="KW-1133">Transmembrane helix</keyword>
<evidence type="ECO:0000256" key="2">
    <source>
        <dbReference type="ARBA" id="ARBA00005811"/>
    </source>
</evidence>
<dbReference type="GO" id="GO:0005886">
    <property type="term" value="C:plasma membrane"/>
    <property type="evidence" value="ECO:0007669"/>
    <property type="project" value="UniProtKB-SubCell"/>
</dbReference>
<proteinExistence type="inferred from homology"/>
<keyword evidence="10" id="KW-1185">Reference proteome</keyword>
<dbReference type="Pfam" id="PF02472">
    <property type="entry name" value="ExbD"/>
    <property type="match status" value="1"/>
</dbReference>
<evidence type="ECO:0000313" key="8">
    <source>
        <dbReference type="EMBL" id="ANP35988.1"/>
    </source>
</evidence>
<evidence type="ECO:0000256" key="6">
    <source>
        <dbReference type="ARBA" id="ARBA00023136"/>
    </source>
</evidence>
<dbReference type="Proteomes" id="UP001218364">
    <property type="component" value="Unassembled WGS sequence"/>
</dbReference>
<dbReference type="AlphaFoldDB" id="A0A1B0ZPF7"/>
<evidence type="ECO:0000256" key="3">
    <source>
        <dbReference type="ARBA" id="ARBA00022475"/>
    </source>
</evidence>
<dbReference type="PATRIC" id="fig|60890.4.peg.1038"/>
<keyword evidence="3" id="KW-1003">Cell membrane</keyword>
<reference evidence="8 10" key="1">
    <citation type="submission" date="2016-04" db="EMBL/GenBank/DDBJ databases">
        <authorList>
            <person name="Evans L.H."/>
            <person name="Alamgir A."/>
            <person name="Owens N."/>
            <person name="Weber N.D."/>
            <person name="Virtaneva K."/>
            <person name="Barbian K."/>
            <person name="Babar A."/>
            <person name="Rosenke K."/>
        </authorList>
    </citation>
    <scope>NUCLEOTIDE SEQUENCE [LARGE SCALE GENOMIC DNA]</scope>
    <source>
        <strain evidence="8 10">JL2886</strain>
    </source>
</reference>
<accession>A0A1B0ZPF7</accession>
<comment type="subcellular location">
    <subcellularLocation>
        <location evidence="1">Cell membrane</location>
        <topology evidence="1">Single-pass membrane protein</topology>
    </subcellularLocation>
    <subcellularLocation>
        <location evidence="7">Cell membrane</location>
        <topology evidence="7">Single-pass type II membrane protein</topology>
    </subcellularLocation>
</comment>
<keyword evidence="6" id="KW-0472">Membrane</keyword>
<protein>
    <submittedName>
        <fullName evidence="9">Biopolymer transporter ExbD</fullName>
    </submittedName>
</protein>
<gene>
    <name evidence="8" type="ORF">JL2886_01067</name>
    <name evidence="9" type="ORF">PXK24_18805</name>
</gene>
<evidence type="ECO:0000313" key="11">
    <source>
        <dbReference type="Proteomes" id="UP001218364"/>
    </source>
</evidence>
<evidence type="ECO:0000256" key="7">
    <source>
        <dbReference type="RuleBase" id="RU003879"/>
    </source>
</evidence>
<comment type="similarity">
    <text evidence="2 7">Belongs to the ExbD/TolR family.</text>
</comment>
<dbReference type="EMBL" id="JARCJK010000013">
    <property type="protein sequence ID" value="MDE4167750.1"/>
    <property type="molecule type" value="Genomic_DNA"/>
</dbReference>
<evidence type="ECO:0000256" key="5">
    <source>
        <dbReference type="ARBA" id="ARBA00022989"/>
    </source>
</evidence>
<keyword evidence="7" id="KW-0813">Transport</keyword>